<dbReference type="Proteomes" id="UP000316999">
    <property type="component" value="Segment"/>
</dbReference>
<organism evidence="1 2">
    <name type="scientific">Aeromonas phage LAh_8</name>
    <dbReference type="NCBI Taxonomy" id="2591032"/>
    <lineage>
        <taxon>Viruses</taxon>
        <taxon>Duplodnaviria</taxon>
        <taxon>Heunggongvirae</taxon>
        <taxon>Uroviricota</taxon>
        <taxon>Caudoviricetes</taxon>
        <taxon>Grimontviridae</taxon>
        <taxon>Lahexavirus</taxon>
        <taxon>Lahexavirus LAh8</taxon>
    </lineage>
</organism>
<keyword evidence="2" id="KW-1185">Reference proteome</keyword>
<dbReference type="EMBL" id="MK838114">
    <property type="protein sequence ID" value="QDH46781.1"/>
    <property type="molecule type" value="Genomic_DNA"/>
</dbReference>
<accession>A0A514A0J4</accession>
<gene>
    <name evidence="1" type="ORF">LAh8_79</name>
</gene>
<protein>
    <submittedName>
        <fullName evidence="1">Putative DUF2824 family protein</fullName>
    </submittedName>
</protein>
<sequence>MYTFRKTTLSELKGDIDLEEVVTPLLTDDVNLEEVLTELERIPLISVTLGSGEALGFFLYEPVGSSVETHAFIPVCNRNRSMAILRAFRRYLTEGCGFERIYTTVTGDFSYIVRALRMIGFKQFFREDGIVSKNGTLYDLYHLEYIKE</sequence>
<name>A0A514A0J4_9CAUD</name>
<evidence type="ECO:0000313" key="2">
    <source>
        <dbReference type="Proteomes" id="UP000316999"/>
    </source>
</evidence>
<reference evidence="1 2" key="1">
    <citation type="submission" date="2019-04" db="EMBL/GenBank/DDBJ databases">
        <title>Novel bacteriophages capable of disrupting biofilms from clinical strains of Aeromonas hydrophila with intrinsic antibiotic resistance.</title>
        <authorList>
            <person name="Kabwe M."/>
            <person name="Brown T.L."/>
            <person name="Speirs L."/>
            <person name="Ku H."/>
            <person name="Leach M."/>
            <person name="Chan H.T."/>
            <person name="Petrovski S."/>
            <person name="Lock P."/>
            <person name="Tucci J."/>
        </authorList>
    </citation>
    <scope>NUCLEOTIDE SEQUENCE [LARGE SCALE GENOMIC DNA]</scope>
</reference>
<proteinExistence type="predicted"/>
<evidence type="ECO:0000313" key="1">
    <source>
        <dbReference type="EMBL" id="QDH46781.1"/>
    </source>
</evidence>